<keyword evidence="2" id="KW-1185">Reference proteome</keyword>
<dbReference type="Proteomes" id="UP000193920">
    <property type="component" value="Unassembled WGS sequence"/>
</dbReference>
<evidence type="ECO:0000313" key="2">
    <source>
        <dbReference type="Proteomes" id="UP000193920"/>
    </source>
</evidence>
<evidence type="ECO:0000313" key="1">
    <source>
        <dbReference type="EMBL" id="ORY80135.1"/>
    </source>
</evidence>
<comment type="caution">
    <text evidence="1">The sequence shown here is derived from an EMBL/GenBank/DDBJ whole genome shotgun (WGS) entry which is preliminary data.</text>
</comment>
<sequence>MNNDCNKNSIKITENNSKNISNTIINDTKEEESITKFLYNDIGSLNDYKRIFSKVIEQRVKVAAKNKNIKSSPLKQSLTIDYTTKLIRKKNDLYDIPNISFKVNNIKDFVINVYPHKLMKNSNFYTNNNDENDVEIENDVINCNISFINEINNNNKKMISII</sequence>
<organism evidence="1 2">
    <name type="scientific">Neocallimastix californiae</name>
    <dbReference type="NCBI Taxonomy" id="1754190"/>
    <lineage>
        <taxon>Eukaryota</taxon>
        <taxon>Fungi</taxon>
        <taxon>Fungi incertae sedis</taxon>
        <taxon>Chytridiomycota</taxon>
        <taxon>Chytridiomycota incertae sedis</taxon>
        <taxon>Neocallimastigomycetes</taxon>
        <taxon>Neocallimastigales</taxon>
        <taxon>Neocallimastigaceae</taxon>
        <taxon>Neocallimastix</taxon>
    </lineage>
</organism>
<reference evidence="1 2" key="1">
    <citation type="submission" date="2016-08" db="EMBL/GenBank/DDBJ databases">
        <title>A Parts List for Fungal Cellulosomes Revealed by Comparative Genomics.</title>
        <authorList>
            <consortium name="DOE Joint Genome Institute"/>
            <person name="Haitjema C.H."/>
            <person name="Gilmore S.P."/>
            <person name="Henske J.K."/>
            <person name="Solomon K.V."/>
            <person name="De Groot R."/>
            <person name="Kuo A."/>
            <person name="Mondo S.J."/>
            <person name="Salamov A.A."/>
            <person name="Labutti K."/>
            <person name="Zhao Z."/>
            <person name="Chiniquy J."/>
            <person name="Barry K."/>
            <person name="Brewer H.M."/>
            <person name="Purvine S.O."/>
            <person name="Wright A.T."/>
            <person name="Boxma B."/>
            <person name="Van Alen T."/>
            <person name="Hackstein J.H."/>
            <person name="Baker S.E."/>
            <person name="Grigoriev I.V."/>
            <person name="O'Malley M.A."/>
        </authorList>
    </citation>
    <scope>NUCLEOTIDE SEQUENCE [LARGE SCALE GENOMIC DNA]</scope>
    <source>
        <strain evidence="1 2">G1</strain>
    </source>
</reference>
<proteinExistence type="predicted"/>
<protein>
    <submittedName>
        <fullName evidence="1">Uncharacterized protein</fullName>
    </submittedName>
</protein>
<dbReference type="EMBL" id="MCOG01000013">
    <property type="protein sequence ID" value="ORY80135.1"/>
    <property type="molecule type" value="Genomic_DNA"/>
</dbReference>
<name>A0A1Y2FBA0_9FUNG</name>
<accession>A0A1Y2FBA0</accession>
<gene>
    <name evidence="1" type="ORF">LY90DRAFT_500517</name>
</gene>
<dbReference type="AlphaFoldDB" id="A0A1Y2FBA0"/>